<evidence type="ECO:0000313" key="6">
    <source>
        <dbReference type="Proteomes" id="UP000316706"/>
    </source>
</evidence>
<keyword evidence="4" id="KW-0560">Oxidoreductase</keyword>
<dbReference type="AlphaFoldDB" id="A0A543I8L6"/>
<dbReference type="Proteomes" id="UP000316706">
    <property type="component" value="Unassembled WGS sequence"/>
</dbReference>
<evidence type="ECO:0000256" key="3">
    <source>
        <dbReference type="ARBA" id="ARBA00022827"/>
    </source>
</evidence>
<dbReference type="InterPro" id="IPR020946">
    <property type="entry name" value="Flavin_mOase-like"/>
</dbReference>
<dbReference type="PANTHER" id="PTHR42877:SF4">
    <property type="entry name" value="FAD_NAD(P)-BINDING DOMAIN-CONTAINING PROTEIN-RELATED"/>
    <property type="match status" value="1"/>
</dbReference>
<keyword evidence="2" id="KW-0285">Flavoprotein</keyword>
<proteinExistence type="inferred from homology"/>
<dbReference type="InterPro" id="IPR051209">
    <property type="entry name" value="FAD-bind_Monooxygenase_sf"/>
</dbReference>
<evidence type="ECO:0000256" key="1">
    <source>
        <dbReference type="ARBA" id="ARBA00010139"/>
    </source>
</evidence>
<dbReference type="SUPFAM" id="SSF51905">
    <property type="entry name" value="FAD/NAD(P)-binding domain"/>
    <property type="match status" value="2"/>
</dbReference>
<keyword evidence="3" id="KW-0274">FAD</keyword>
<dbReference type="OrthoDB" id="5168853at2"/>
<dbReference type="InterPro" id="IPR036188">
    <property type="entry name" value="FAD/NAD-bd_sf"/>
</dbReference>
<organism evidence="5 6">
    <name type="scientific">Actinomadura hallensis</name>
    <dbReference type="NCBI Taxonomy" id="337895"/>
    <lineage>
        <taxon>Bacteria</taxon>
        <taxon>Bacillati</taxon>
        <taxon>Actinomycetota</taxon>
        <taxon>Actinomycetes</taxon>
        <taxon>Streptosporangiales</taxon>
        <taxon>Thermomonosporaceae</taxon>
        <taxon>Actinomadura</taxon>
    </lineage>
</organism>
<evidence type="ECO:0000256" key="4">
    <source>
        <dbReference type="ARBA" id="ARBA00023002"/>
    </source>
</evidence>
<dbReference type="GO" id="GO:0050661">
    <property type="term" value="F:NADP binding"/>
    <property type="evidence" value="ECO:0007669"/>
    <property type="project" value="InterPro"/>
</dbReference>
<dbReference type="PRINTS" id="PR00411">
    <property type="entry name" value="PNDRDTASEI"/>
</dbReference>
<dbReference type="Gene3D" id="3.50.50.60">
    <property type="entry name" value="FAD/NAD(P)-binding domain"/>
    <property type="match status" value="2"/>
</dbReference>
<reference evidence="5 6" key="1">
    <citation type="submission" date="2019-06" db="EMBL/GenBank/DDBJ databases">
        <title>Sequencing the genomes of 1000 actinobacteria strains.</title>
        <authorList>
            <person name="Klenk H.-P."/>
        </authorList>
    </citation>
    <scope>NUCLEOTIDE SEQUENCE [LARGE SCALE GENOMIC DNA]</scope>
    <source>
        <strain evidence="5 6">DSM 45043</strain>
    </source>
</reference>
<accession>A0A543I8L6</accession>
<evidence type="ECO:0000313" key="5">
    <source>
        <dbReference type="EMBL" id="TQM66921.1"/>
    </source>
</evidence>
<dbReference type="EMBL" id="VFPO01000001">
    <property type="protein sequence ID" value="TQM66921.1"/>
    <property type="molecule type" value="Genomic_DNA"/>
</dbReference>
<dbReference type="RefSeq" id="WP_141965995.1">
    <property type="nucleotide sequence ID" value="NZ_VFPO01000001.1"/>
</dbReference>
<name>A0A543I8L6_9ACTN</name>
<gene>
    <name evidence="5" type="ORF">FHX41_0518</name>
</gene>
<dbReference type="Pfam" id="PF00743">
    <property type="entry name" value="FMO-like"/>
    <property type="match status" value="1"/>
</dbReference>
<dbReference type="GO" id="GO:0050660">
    <property type="term" value="F:flavin adenine dinucleotide binding"/>
    <property type="evidence" value="ECO:0007669"/>
    <property type="project" value="InterPro"/>
</dbReference>
<keyword evidence="6" id="KW-1185">Reference proteome</keyword>
<evidence type="ECO:0000256" key="2">
    <source>
        <dbReference type="ARBA" id="ARBA00022630"/>
    </source>
</evidence>
<protein>
    <submittedName>
        <fullName evidence="5">Cation diffusion facilitator CzcD-associated flavoprotein CzcO</fullName>
    </submittedName>
</protein>
<sequence>MSVGNRGAEPSIAVVGSGFSGIGLAIGLREAGFTAFTVFEKAEGVGGVWRDNTYPGAACDAPSHLYSYSFEPKPDWSRRFAEQPEILDYLRHCAVKYGILPHIRFGTEVVQAEYLPGSGRWSLHTADGERHEFDMLVAACGQLSNPAVPSLPGRDAFTGTAFHSARWDHDHDLRGERIAVVGNGASAVQFVPLIARDAAELTIFQIETHWISRKPDRVYPRWRHALNRRVPLAQKLSRLGVFLWFELLLNPALIAPRGRALLSAHIRAMCRFALRSVRDRGLRDRLRPRYEPGCKRILTSSEYYATLNRPNVRVVDSPITEMTPDGLRTADGEHHPVDTVIWATGFRSQDFVAPMRVVGLHGQELNAAWKDGARAYLGMAVTGFPNFFLMYGPNTNVGSGSIVHMLESQAAYIVQAARLLADGVKSLEVRADVLDEFDAAAQRRLSTSVWNRGGCDSWYLDGDRRNTNNWPGSMTGYRRRTRRLDPSDYRLERRHRSPSPT</sequence>
<comment type="similarity">
    <text evidence="1">Belongs to the FAD-binding monooxygenase family.</text>
</comment>
<comment type="caution">
    <text evidence="5">The sequence shown here is derived from an EMBL/GenBank/DDBJ whole genome shotgun (WGS) entry which is preliminary data.</text>
</comment>
<dbReference type="GO" id="GO:0004499">
    <property type="term" value="F:N,N-dimethylaniline monooxygenase activity"/>
    <property type="evidence" value="ECO:0007669"/>
    <property type="project" value="InterPro"/>
</dbReference>
<dbReference type="PANTHER" id="PTHR42877">
    <property type="entry name" value="L-ORNITHINE N(5)-MONOOXYGENASE-RELATED"/>
    <property type="match status" value="1"/>
</dbReference>